<gene>
    <name evidence="10" type="ORF">GQ43DRAFT_81818</name>
</gene>
<dbReference type="Proteomes" id="UP000799536">
    <property type="component" value="Unassembled WGS sequence"/>
</dbReference>
<dbReference type="GO" id="GO:0035299">
    <property type="term" value="F:inositol-1,3,4,5,6-pentakisphosphate 2-kinase activity"/>
    <property type="evidence" value="ECO:0007669"/>
    <property type="project" value="UniProtKB-EC"/>
</dbReference>
<name>A0A9P4MRS3_9PLEO</name>
<reference evidence="10" key="1">
    <citation type="journal article" date="2020" name="Stud. Mycol.">
        <title>101 Dothideomycetes genomes: a test case for predicting lifestyles and emergence of pathogens.</title>
        <authorList>
            <person name="Haridas S."/>
            <person name="Albert R."/>
            <person name="Binder M."/>
            <person name="Bloem J."/>
            <person name="Labutti K."/>
            <person name="Salamov A."/>
            <person name="Andreopoulos B."/>
            <person name="Baker S."/>
            <person name="Barry K."/>
            <person name="Bills G."/>
            <person name="Bluhm B."/>
            <person name="Cannon C."/>
            <person name="Castanera R."/>
            <person name="Culley D."/>
            <person name="Daum C."/>
            <person name="Ezra D."/>
            <person name="Gonzalez J."/>
            <person name="Henrissat B."/>
            <person name="Kuo A."/>
            <person name="Liang C."/>
            <person name="Lipzen A."/>
            <person name="Lutzoni F."/>
            <person name="Magnuson J."/>
            <person name="Mondo S."/>
            <person name="Nolan M."/>
            <person name="Ohm R."/>
            <person name="Pangilinan J."/>
            <person name="Park H.-J."/>
            <person name="Ramirez L."/>
            <person name="Alfaro M."/>
            <person name="Sun H."/>
            <person name="Tritt A."/>
            <person name="Yoshinaga Y."/>
            <person name="Zwiers L.-H."/>
            <person name="Turgeon B."/>
            <person name="Goodwin S."/>
            <person name="Spatafora J."/>
            <person name="Crous P."/>
            <person name="Grigoriev I."/>
        </authorList>
    </citation>
    <scope>NUCLEOTIDE SEQUENCE</scope>
    <source>
        <strain evidence="10">ATCC 74209</strain>
    </source>
</reference>
<keyword evidence="5 9" id="KW-0808">Transferase</keyword>
<evidence type="ECO:0000256" key="4">
    <source>
        <dbReference type="ARBA" id="ARBA00014846"/>
    </source>
</evidence>
<evidence type="ECO:0000256" key="3">
    <source>
        <dbReference type="ARBA" id="ARBA00012023"/>
    </source>
</evidence>
<keyword evidence="6 9" id="KW-0547">Nucleotide-binding</keyword>
<evidence type="ECO:0000256" key="5">
    <source>
        <dbReference type="ARBA" id="ARBA00022679"/>
    </source>
</evidence>
<evidence type="ECO:0000313" key="11">
    <source>
        <dbReference type="Proteomes" id="UP000799536"/>
    </source>
</evidence>
<dbReference type="GO" id="GO:0032958">
    <property type="term" value="P:inositol phosphate biosynthetic process"/>
    <property type="evidence" value="ECO:0007669"/>
    <property type="project" value="TreeGrafter"/>
</dbReference>
<evidence type="ECO:0000256" key="8">
    <source>
        <dbReference type="ARBA" id="ARBA00022840"/>
    </source>
</evidence>
<dbReference type="AlphaFoldDB" id="A0A9P4MRS3"/>
<accession>A0A9P4MRS3</accession>
<organism evidence="10 11">
    <name type="scientific">Delitschia confertaspora ATCC 74209</name>
    <dbReference type="NCBI Taxonomy" id="1513339"/>
    <lineage>
        <taxon>Eukaryota</taxon>
        <taxon>Fungi</taxon>
        <taxon>Dikarya</taxon>
        <taxon>Ascomycota</taxon>
        <taxon>Pezizomycotina</taxon>
        <taxon>Dothideomycetes</taxon>
        <taxon>Pleosporomycetidae</taxon>
        <taxon>Pleosporales</taxon>
        <taxon>Delitschiaceae</taxon>
        <taxon>Delitschia</taxon>
    </lineage>
</organism>
<comment type="catalytic activity">
    <reaction evidence="9">
        <text>1D-myo-inositol 1,3,4,5,6-pentakisphosphate + ATP = 1D-myo-inositol hexakisphosphate + ADP + H(+)</text>
        <dbReference type="Rhea" id="RHEA:20313"/>
        <dbReference type="ChEBI" id="CHEBI:15378"/>
        <dbReference type="ChEBI" id="CHEBI:30616"/>
        <dbReference type="ChEBI" id="CHEBI:57733"/>
        <dbReference type="ChEBI" id="CHEBI:58130"/>
        <dbReference type="ChEBI" id="CHEBI:456216"/>
        <dbReference type="EC" id="2.7.1.158"/>
    </reaction>
</comment>
<evidence type="ECO:0000313" key="10">
    <source>
        <dbReference type="EMBL" id="KAF2200227.1"/>
    </source>
</evidence>
<evidence type="ECO:0000256" key="9">
    <source>
        <dbReference type="RuleBase" id="RU364126"/>
    </source>
</evidence>
<protein>
    <recommendedName>
        <fullName evidence="4 9">Inositol-pentakisphosphate 2-kinase</fullName>
        <ecNumber evidence="3 9">2.7.1.158</ecNumber>
    </recommendedName>
</protein>
<dbReference type="EMBL" id="ML994032">
    <property type="protein sequence ID" value="KAF2200227.1"/>
    <property type="molecule type" value="Genomic_DNA"/>
</dbReference>
<comment type="function">
    <text evidence="1">Has kinase activity and phosphorylates inositol-1,3,4,5,6-pentakisphosphate (Ins(1,3,4,5,6)P5) to produce 1,2,3,4,5,6-hexakisphosphate (InsP6), also known as phytate.</text>
</comment>
<evidence type="ECO:0000256" key="6">
    <source>
        <dbReference type="ARBA" id="ARBA00022741"/>
    </source>
</evidence>
<comment type="similarity">
    <text evidence="2">Belongs to the IPK1 type 1 family.</text>
</comment>
<evidence type="ECO:0000256" key="7">
    <source>
        <dbReference type="ARBA" id="ARBA00022777"/>
    </source>
</evidence>
<dbReference type="OrthoDB" id="272370at2759"/>
<evidence type="ECO:0000256" key="2">
    <source>
        <dbReference type="ARBA" id="ARBA00008305"/>
    </source>
</evidence>
<comment type="domain">
    <text evidence="9">The EXKPK motif is conserved in inositol-pentakisphosphate 2-kinases of both family 1 and 2.</text>
</comment>
<dbReference type="EC" id="2.7.1.158" evidence="3 9"/>
<evidence type="ECO:0000256" key="1">
    <source>
        <dbReference type="ARBA" id="ARBA00003979"/>
    </source>
</evidence>
<keyword evidence="8 9" id="KW-0067">ATP-binding</keyword>
<dbReference type="PANTHER" id="PTHR14456:SF2">
    <property type="entry name" value="INOSITOL-PENTAKISPHOSPHATE 2-KINASE"/>
    <property type="match status" value="1"/>
</dbReference>
<comment type="function">
    <text evidence="9">Phosphorylates Ins(1,3,4,5,6)P5 at position 2 to form Ins(1,2,3,4,5,6)P6 (InsP6 or phytate).</text>
</comment>
<dbReference type="InterPro" id="IPR009286">
    <property type="entry name" value="Ins_P5_2-kin"/>
</dbReference>
<dbReference type="GO" id="GO:0005524">
    <property type="term" value="F:ATP binding"/>
    <property type="evidence" value="ECO:0007669"/>
    <property type="project" value="UniProtKB-KW"/>
</dbReference>
<dbReference type="GO" id="GO:0005634">
    <property type="term" value="C:nucleus"/>
    <property type="evidence" value="ECO:0007669"/>
    <property type="project" value="TreeGrafter"/>
</dbReference>
<proteinExistence type="inferred from homology"/>
<comment type="caution">
    <text evidence="10">The sequence shown here is derived from an EMBL/GenBank/DDBJ whole genome shotgun (WGS) entry which is preliminary data.</text>
</comment>
<keyword evidence="11" id="KW-1185">Reference proteome</keyword>
<sequence length="389" mass="44228">MPIAEFTCRLRDVHNGNQKLGLSLHFLAEGAANAVFAVREVDSADIALEQKDAKASLDCYVGFEDNSGNGRTINFPDGAVIRVPKTNPKTPKAKEIKRDFDKYIKPLFPEELQGYLVEHDLVGLSYSVLAVLYHLLKGQENRKHKGDIFVNPNNDHALLMRDMSSVRGKSLCIEFKPKWLYPDPAEPLDSTRCRTCAMRAYRNSQPGSHKKKTYICPLELAYGDPEKLKPFLQGCIDDEIERSGLRIDLPSQDYILDAMLRSLTKGLAHALILCLKKLQMAHDPRDLKTRLDEETTELNKRIAMTLRDCSMFMRVDYTRYPLVGIAEVMLADLDLKDAEKLPDWETKSLILKQEGWFAGREEEGTTLVELETCGMARRIFRKGSFQKED</sequence>
<dbReference type="Pfam" id="PF06090">
    <property type="entry name" value="Ins_P5_2-kin"/>
    <property type="match status" value="1"/>
</dbReference>
<keyword evidence="7 9" id="KW-0418">Kinase</keyword>
<dbReference type="PANTHER" id="PTHR14456">
    <property type="entry name" value="INOSITOL POLYPHOSPHATE KINASE 1"/>
    <property type="match status" value="1"/>
</dbReference>